<reference evidence="4" key="2">
    <citation type="submission" date="2023-06" db="EMBL/GenBank/DDBJ databases">
        <title>Genome assembly of Pristionchus species.</title>
        <authorList>
            <person name="Yoshida K."/>
            <person name="Sommer R.J."/>
        </authorList>
    </citation>
    <scope>NUCLEOTIDE SEQUENCE</scope>
    <source>
        <strain evidence="4 5">RS5460</strain>
    </source>
</reference>
<feature type="region of interest" description="Disordered" evidence="1">
    <location>
        <begin position="1"/>
        <end position="94"/>
    </location>
</feature>
<evidence type="ECO:0000313" key="4">
    <source>
        <dbReference type="EMBL" id="GMR53000.1"/>
    </source>
</evidence>
<dbReference type="EMBL" id="BTRK01000005">
    <property type="protein sequence ID" value="GMR53000.1"/>
    <property type="molecule type" value="Genomic_DNA"/>
</dbReference>
<sequence length="141" mass="15681">KLASSRREKGKRNSARVDSAIQQRRRTKELENRRMLKTRARESDIVAESAPADSVPVENNEKAKDEGSEDFLNKLLEGQSDPSSPLLDEEGNPILEEDPYETLSIVRIIRAVTNLVAYLMDHPLVPIAFGVAVLTVLSGKL</sequence>
<name>A0AAN5CYW9_9BILA</name>
<organism evidence="4 5">
    <name type="scientific">Pristionchus mayeri</name>
    <dbReference type="NCBI Taxonomy" id="1317129"/>
    <lineage>
        <taxon>Eukaryota</taxon>
        <taxon>Metazoa</taxon>
        <taxon>Ecdysozoa</taxon>
        <taxon>Nematoda</taxon>
        <taxon>Chromadorea</taxon>
        <taxon>Rhabditida</taxon>
        <taxon>Rhabditina</taxon>
        <taxon>Diplogasteromorpha</taxon>
        <taxon>Diplogasteroidea</taxon>
        <taxon>Neodiplogasteridae</taxon>
        <taxon>Pristionchus</taxon>
    </lineage>
</organism>
<proteinExistence type="predicted"/>
<comment type="caution">
    <text evidence="4">The sequence shown here is derived from an EMBL/GenBank/DDBJ whole genome shotgun (WGS) entry which is preliminary data.</text>
</comment>
<dbReference type="AlphaFoldDB" id="A0AAN5CYW9"/>
<dbReference type="EMBL" id="BTRK01000005">
    <property type="protein sequence ID" value="GMR52999.1"/>
    <property type="molecule type" value="Genomic_DNA"/>
</dbReference>
<keyword evidence="5" id="KW-1185">Reference proteome</keyword>
<protein>
    <submittedName>
        <fullName evidence="4">Uncharacterized protein</fullName>
    </submittedName>
</protein>
<accession>A0AAN5CYW9</accession>
<evidence type="ECO:0000313" key="3">
    <source>
        <dbReference type="EMBL" id="GMR52999.1"/>
    </source>
</evidence>
<evidence type="ECO:0000256" key="1">
    <source>
        <dbReference type="SAM" id="MobiDB-lite"/>
    </source>
</evidence>
<keyword evidence="2" id="KW-0472">Membrane</keyword>
<keyword evidence="2" id="KW-0812">Transmembrane</keyword>
<gene>
    <name evidence="3" type="ORF">PMAYCL1PPCAC_23194</name>
    <name evidence="4" type="ORF">PMAYCL1PPCAC_23195</name>
</gene>
<evidence type="ECO:0000313" key="5">
    <source>
        <dbReference type="Proteomes" id="UP001328107"/>
    </source>
</evidence>
<reference evidence="5" key="1">
    <citation type="submission" date="2022-10" db="EMBL/GenBank/DDBJ databases">
        <title>Genome assembly of Pristionchus species.</title>
        <authorList>
            <person name="Yoshida K."/>
            <person name="Sommer R.J."/>
        </authorList>
    </citation>
    <scope>NUCLEOTIDE SEQUENCE [LARGE SCALE GENOMIC DNA]</scope>
    <source>
        <strain evidence="3 5">RS5460</strain>
    </source>
</reference>
<evidence type="ECO:0000256" key="2">
    <source>
        <dbReference type="SAM" id="Phobius"/>
    </source>
</evidence>
<feature type="non-terminal residue" evidence="4">
    <location>
        <position position="1"/>
    </location>
</feature>
<feature type="compositionally biased region" description="Basic and acidic residues" evidence="1">
    <location>
        <begin position="28"/>
        <end position="44"/>
    </location>
</feature>
<feature type="transmembrane region" description="Helical" evidence="2">
    <location>
        <begin position="115"/>
        <end position="137"/>
    </location>
</feature>
<dbReference type="Proteomes" id="UP001328107">
    <property type="component" value="Unassembled WGS sequence"/>
</dbReference>
<keyword evidence="2" id="KW-1133">Transmembrane helix</keyword>